<accession>A0AAD4KIC4</accession>
<reference evidence="5" key="1">
    <citation type="submission" date="2021-12" db="EMBL/GenBank/DDBJ databases">
        <title>Convergent genome expansion in fungi linked to evolution of root-endophyte symbiosis.</title>
        <authorList>
            <consortium name="DOE Joint Genome Institute"/>
            <person name="Ke Y.-H."/>
            <person name="Bonito G."/>
            <person name="Liao H.-L."/>
            <person name="Looney B."/>
            <person name="Rojas-Flechas A."/>
            <person name="Nash J."/>
            <person name="Hameed K."/>
            <person name="Schadt C."/>
            <person name="Martin F."/>
            <person name="Crous P.W."/>
            <person name="Miettinen O."/>
            <person name="Magnuson J.K."/>
            <person name="Labbe J."/>
            <person name="Jacobson D."/>
            <person name="Doktycz M.J."/>
            <person name="Veneault-Fourrey C."/>
            <person name="Kuo A."/>
            <person name="Mondo S."/>
            <person name="Calhoun S."/>
            <person name="Riley R."/>
            <person name="Ohm R."/>
            <person name="LaButti K."/>
            <person name="Andreopoulos B."/>
            <person name="Pangilinan J."/>
            <person name="Nolan M."/>
            <person name="Tritt A."/>
            <person name="Clum A."/>
            <person name="Lipzen A."/>
            <person name="Daum C."/>
            <person name="Barry K."/>
            <person name="Grigoriev I.V."/>
            <person name="Vilgalys R."/>
        </authorList>
    </citation>
    <scope>NUCLEOTIDE SEQUENCE</scope>
    <source>
        <strain evidence="5">PMI_201</strain>
    </source>
</reference>
<gene>
    <name evidence="5" type="ORF">BGW36DRAFT_387288</name>
</gene>
<dbReference type="SUPFAM" id="SSF51735">
    <property type="entry name" value="NAD(P)-binding Rossmann-fold domains"/>
    <property type="match status" value="1"/>
</dbReference>
<evidence type="ECO:0000256" key="2">
    <source>
        <dbReference type="ARBA" id="ARBA00022857"/>
    </source>
</evidence>
<dbReference type="RefSeq" id="XP_046068248.1">
    <property type="nucleotide sequence ID" value="XM_046217097.1"/>
</dbReference>
<dbReference type="AlphaFoldDB" id="A0AAD4KIC4"/>
<keyword evidence="2" id="KW-0521">NADP</keyword>
<dbReference type="Proteomes" id="UP001201262">
    <property type="component" value="Unassembled WGS sequence"/>
</dbReference>
<protein>
    <recommendedName>
        <fullName evidence="4">NAD(P)-binding domain-containing protein</fullName>
    </recommendedName>
</protein>
<dbReference type="InterPro" id="IPR036291">
    <property type="entry name" value="NAD(P)-bd_dom_sf"/>
</dbReference>
<dbReference type="Pfam" id="PF13460">
    <property type="entry name" value="NAD_binding_10"/>
    <property type="match status" value="1"/>
</dbReference>
<dbReference type="EMBL" id="JAJTJA010000011">
    <property type="protein sequence ID" value="KAH8692251.1"/>
    <property type="molecule type" value="Genomic_DNA"/>
</dbReference>
<dbReference type="PANTHER" id="PTHR47706:SF4">
    <property type="entry name" value="NMRA-LIKE DOMAIN-CONTAINING PROTEIN"/>
    <property type="match status" value="1"/>
</dbReference>
<proteinExistence type="inferred from homology"/>
<keyword evidence="6" id="KW-1185">Reference proteome</keyword>
<sequence length="315" mass="35387">MTSVVAIAGGTSGWGRTLIEQLREETDKFQIIVLTRGEPREEEHVKYVQVDYDDIPALAAKLDHYLVQVVISVIGIYEESSSEAQFNLIEAADMSRAVQKFIPSEYSYNTDAKYLEIDPGVKWWLKAAQRLKNSGLQYTRIFFGAFMDFLGLPNVRTNIKSLHVSLIDTVKGRALVPGDGSAIWSLTYSYDAATFIVKLLDLDEWPEYSCCVGDDIDFITTMKEVENAYNRNLQVTHIDADDINTGKTTKVEAALLDCNYSDFSKEDLIGFVMFGGQLLLSGSLHVPREYRLDEKQLGFKPMSLREFLSKTQGGG</sequence>
<name>A0AAD4KIC4_9EURO</name>
<evidence type="ECO:0000256" key="1">
    <source>
        <dbReference type="ARBA" id="ARBA00005725"/>
    </source>
</evidence>
<evidence type="ECO:0000313" key="6">
    <source>
        <dbReference type="Proteomes" id="UP001201262"/>
    </source>
</evidence>
<evidence type="ECO:0000313" key="5">
    <source>
        <dbReference type="EMBL" id="KAH8692251.1"/>
    </source>
</evidence>
<keyword evidence="3" id="KW-0560">Oxidoreductase</keyword>
<dbReference type="InterPro" id="IPR051609">
    <property type="entry name" value="NmrA/Isoflavone_reductase-like"/>
</dbReference>
<comment type="similarity">
    <text evidence="1">Belongs to the NmrA-type oxidoreductase family. Isoflavone reductase subfamily.</text>
</comment>
<dbReference type="GeneID" id="70247384"/>
<comment type="caution">
    <text evidence="5">The sequence shown here is derived from an EMBL/GenBank/DDBJ whole genome shotgun (WGS) entry which is preliminary data.</text>
</comment>
<evidence type="ECO:0000259" key="4">
    <source>
        <dbReference type="Pfam" id="PF13460"/>
    </source>
</evidence>
<feature type="domain" description="NAD(P)-binding" evidence="4">
    <location>
        <begin position="9"/>
        <end position="148"/>
    </location>
</feature>
<dbReference type="GO" id="GO:0016491">
    <property type="term" value="F:oxidoreductase activity"/>
    <property type="evidence" value="ECO:0007669"/>
    <property type="project" value="UniProtKB-KW"/>
</dbReference>
<dbReference type="InterPro" id="IPR016040">
    <property type="entry name" value="NAD(P)-bd_dom"/>
</dbReference>
<organism evidence="5 6">
    <name type="scientific">Talaromyces proteolyticus</name>
    <dbReference type="NCBI Taxonomy" id="1131652"/>
    <lineage>
        <taxon>Eukaryota</taxon>
        <taxon>Fungi</taxon>
        <taxon>Dikarya</taxon>
        <taxon>Ascomycota</taxon>
        <taxon>Pezizomycotina</taxon>
        <taxon>Eurotiomycetes</taxon>
        <taxon>Eurotiomycetidae</taxon>
        <taxon>Eurotiales</taxon>
        <taxon>Trichocomaceae</taxon>
        <taxon>Talaromyces</taxon>
        <taxon>Talaromyces sect. Bacilispori</taxon>
    </lineage>
</organism>
<dbReference type="Gene3D" id="3.90.25.10">
    <property type="entry name" value="UDP-galactose 4-epimerase, domain 1"/>
    <property type="match status" value="1"/>
</dbReference>
<dbReference type="Gene3D" id="3.40.50.720">
    <property type="entry name" value="NAD(P)-binding Rossmann-like Domain"/>
    <property type="match status" value="1"/>
</dbReference>
<evidence type="ECO:0000256" key="3">
    <source>
        <dbReference type="ARBA" id="ARBA00023002"/>
    </source>
</evidence>
<dbReference type="PANTHER" id="PTHR47706">
    <property type="entry name" value="NMRA-LIKE FAMILY PROTEIN"/>
    <property type="match status" value="1"/>
</dbReference>